<dbReference type="EMBL" id="JADFTS010000008">
    <property type="protein sequence ID" value="KAF9591043.1"/>
    <property type="molecule type" value="Genomic_DNA"/>
</dbReference>
<evidence type="ECO:0000256" key="2">
    <source>
        <dbReference type="ARBA" id="ARBA00023004"/>
    </source>
</evidence>
<evidence type="ECO:0000313" key="6">
    <source>
        <dbReference type="Proteomes" id="UP000631114"/>
    </source>
</evidence>
<sequence length="271" mass="30766">MWVEFVTELTLYHFDLLEASMRNNIIPTIDLSSFFNEVNEDGKKKVMDIISHACSEYGFFQIVNHGMPLSLMTRALEVSKMFFEYPVEEKLKFKSNPPPDAPLPSGYSGQPQHSVDKSEYLLMYPPGSSINVFPDQPAELRKVMEDIFSDFSKAALLIETILNDCLGLPSKFLQEYNNDRRWDIMAVFRYLPGAIDKEDNNIGLTEHQDANWITFVLQDEIGGLEVLKNGIWIPIVPTEGSLIVNVGDVIQVRQGHLSTGRYWVLGVVVCI</sequence>
<evidence type="ECO:0000259" key="4">
    <source>
        <dbReference type="Pfam" id="PF14226"/>
    </source>
</evidence>
<dbReference type="SUPFAM" id="SSF51197">
    <property type="entry name" value="Clavaminate synthase-like"/>
    <property type="match status" value="1"/>
</dbReference>
<dbReference type="PANTHER" id="PTHR47990">
    <property type="entry name" value="2-OXOGLUTARATE (2OG) AND FE(II)-DEPENDENT OXYGENASE SUPERFAMILY PROTEIN-RELATED"/>
    <property type="match status" value="1"/>
</dbReference>
<evidence type="ECO:0000259" key="3">
    <source>
        <dbReference type="Pfam" id="PF03171"/>
    </source>
</evidence>
<dbReference type="InterPro" id="IPR050231">
    <property type="entry name" value="Iron_ascorbate_oxido_reductase"/>
</dbReference>
<proteinExistence type="predicted"/>
<comment type="caution">
    <text evidence="5">The sequence shown here is derived from an EMBL/GenBank/DDBJ whole genome shotgun (WGS) entry which is preliminary data.</text>
</comment>
<dbReference type="OrthoDB" id="288590at2759"/>
<dbReference type="Pfam" id="PF14226">
    <property type="entry name" value="DIOX_N"/>
    <property type="match status" value="1"/>
</dbReference>
<protein>
    <submittedName>
        <fullName evidence="5">Uncharacterized protein</fullName>
    </submittedName>
</protein>
<reference evidence="5 6" key="1">
    <citation type="submission" date="2020-10" db="EMBL/GenBank/DDBJ databases">
        <title>The Coptis chinensis genome and diversification of protoberbering-type alkaloids.</title>
        <authorList>
            <person name="Wang B."/>
            <person name="Shu S."/>
            <person name="Song C."/>
            <person name="Liu Y."/>
        </authorList>
    </citation>
    <scope>NUCLEOTIDE SEQUENCE [LARGE SCALE GENOMIC DNA]</scope>
    <source>
        <strain evidence="5">HL-2020</strain>
        <tissue evidence="5">Leaf</tissue>
    </source>
</reference>
<keyword evidence="6" id="KW-1185">Reference proteome</keyword>
<dbReference type="Proteomes" id="UP000631114">
    <property type="component" value="Unassembled WGS sequence"/>
</dbReference>
<keyword evidence="2" id="KW-0408">Iron</keyword>
<gene>
    <name evidence="5" type="ORF">IFM89_001253</name>
</gene>
<organism evidence="5 6">
    <name type="scientific">Coptis chinensis</name>
    <dbReference type="NCBI Taxonomy" id="261450"/>
    <lineage>
        <taxon>Eukaryota</taxon>
        <taxon>Viridiplantae</taxon>
        <taxon>Streptophyta</taxon>
        <taxon>Embryophyta</taxon>
        <taxon>Tracheophyta</taxon>
        <taxon>Spermatophyta</taxon>
        <taxon>Magnoliopsida</taxon>
        <taxon>Ranunculales</taxon>
        <taxon>Ranunculaceae</taxon>
        <taxon>Coptidoideae</taxon>
        <taxon>Coptis</taxon>
    </lineage>
</organism>
<name>A0A835H5L5_9MAGN</name>
<dbReference type="GO" id="GO:0046872">
    <property type="term" value="F:metal ion binding"/>
    <property type="evidence" value="ECO:0007669"/>
    <property type="project" value="UniProtKB-KW"/>
</dbReference>
<dbReference type="Gene3D" id="2.60.120.330">
    <property type="entry name" value="B-lactam Antibiotic, Isopenicillin N Synthase, Chain"/>
    <property type="match status" value="1"/>
</dbReference>
<dbReference type="InterPro" id="IPR027443">
    <property type="entry name" value="IPNS-like_sf"/>
</dbReference>
<dbReference type="InterPro" id="IPR044861">
    <property type="entry name" value="IPNS-like_FE2OG_OXY"/>
</dbReference>
<dbReference type="Pfam" id="PF03171">
    <property type="entry name" value="2OG-FeII_Oxy"/>
    <property type="match status" value="1"/>
</dbReference>
<dbReference type="InterPro" id="IPR026992">
    <property type="entry name" value="DIOX_N"/>
</dbReference>
<keyword evidence="1" id="KW-0479">Metal-binding</keyword>
<evidence type="ECO:0000313" key="5">
    <source>
        <dbReference type="EMBL" id="KAF9591043.1"/>
    </source>
</evidence>
<accession>A0A835H5L5</accession>
<feature type="domain" description="Non-haem dioxygenase N-terminal" evidence="4">
    <location>
        <begin position="26"/>
        <end position="117"/>
    </location>
</feature>
<feature type="domain" description="Isopenicillin N synthase-like Fe(2+) 2OG dioxygenase" evidence="3">
    <location>
        <begin position="186"/>
        <end position="252"/>
    </location>
</feature>
<evidence type="ECO:0000256" key="1">
    <source>
        <dbReference type="ARBA" id="ARBA00022723"/>
    </source>
</evidence>
<dbReference type="AlphaFoldDB" id="A0A835H5L5"/>